<accession>A0A929RNX8</accession>
<dbReference type="Proteomes" id="UP000759246">
    <property type="component" value="Unassembled WGS sequence"/>
</dbReference>
<protein>
    <submittedName>
        <fullName evidence="1">Uncharacterized protein</fullName>
    </submittedName>
</protein>
<gene>
    <name evidence="1" type="ORF">HXK09_04545</name>
</gene>
<dbReference type="AlphaFoldDB" id="A0A929RNX8"/>
<organism evidence="1 2">
    <name type="scientific">Actinomyces bouchesdurhonensis</name>
    <dbReference type="NCBI Taxonomy" id="1852361"/>
    <lineage>
        <taxon>Bacteria</taxon>
        <taxon>Bacillati</taxon>
        <taxon>Actinomycetota</taxon>
        <taxon>Actinomycetes</taxon>
        <taxon>Actinomycetales</taxon>
        <taxon>Actinomycetaceae</taxon>
        <taxon>Actinomyces</taxon>
    </lineage>
</organism>
<dbReference type="NCBIfam" id="NF042914">
    <property type="entry name" value="SAV915_dom"/>
    <property type="match status" value="1"/>
</dbReference>
<evidence type="ECO:0000313" key="1">
    <source>
        <dbReference type="EMBL" id="MBF0966420.1"/>
    </source>
</evidence>
<dbReference type="InterPro" id="IPR049975">
    <property type="entry name" value="SAV_915-like_dom"/>
</dbReference>
<reference evidence="1" key="1">
    <citation type="submission" date="2020-04" db="EMBL/GenBank/DDBJ databases">
        <title>Deep metagenomics examines the oral microbiome during advanced dental caries in children, revealing novel taxa and co-occurrences with host molecules.</title>
        <authorList>
            <person name="Baker J.L."/>
            <person name="Morton J.T."/>
            <person name="Dinis M."/>
            <person name="Alvarez R."/>
            <person name="Tran N.C."/>
            <person name="Knight R."/>
            <person name="Edlund A."/>
        </authorList>
    </citation>
    <scope>NUCLEOTIDE SEQUENCE</scope>
    <source>
        <strain evidence="1">JCVI_30_bin.13</strain>
    </source>
</reference>
<name>A0A929RNX8_9ACTO</name>
<dbReference type="EMBL" id="JABZGF010000108">
    <property type="protein sequence ID" value="MBF0966420.1"/>
    <property type="molecule type" value="Genomic_DNA"/>
</dbReference>
<evidence type="ECO:0000313" key="2">
    <source>
        <dbReference type="Proteomes" id="UP000759246"/>
    </source>
</evidence>
<sequence length="100" mass="11195">MAEMSVNTHPDIAPPYIYIPVYLDDDGIVQISIADGVQKEKILLAYTALDRLLDALGDKQPWATIPTSKLSTLKEETGYTHLVVDYYVSNIVRKMSEHEG</sequence>
<comment type="caution">
    <text evidence="1">The sequence shown here is derived from an EMBL/GenBank/DDBJ whole genome shotgun (WGS) entry which is preliminary data.</text>
</comment>
<proteinExistence type="predicted"/>